<gene>
    <name evidence="3" type="ORF">DIW82_13600</name>
</gene>
<dbReference type="Proteomes" id="UP000261739">
    <property type="component" value="Unassembled WGS sequence"/>
</dbReference>
<dbReference type="RefSeq" id="WP_010120436.1">
    <property type="nucleotide sequence ID" value="NZ_DAITTW010000102.1"/>
</dbReference>
<dbReference type="STRING" id="863239.GCA_000213935_01582"/>
<feature type="region of interest" description="Disordered" evidence="1">
    <location>
        <begin position="231"/>
        <end position="253"/>
    </location>
</feature>
<reference evidence="3 4" key="1">
    <citation type="journal article" date="2018" name="Nat. Biotechnol.">
        <title>A standardized bacterial taxonomy based on genome phylogeny substantially revises the tree of life.</title>
        <authorList>
            <person name="Parks D.H."/>
            <person name="Chuvochina M."/>
            <person name="Waite D.W."/>
            <person name="Rinke C."/>
            <person name="Skarshewski A."/>
            <person name="Chaumeil P.A."/>
            <person name="Hugenholtz P."/>
        </authorList>
    </citation>
    <scope>NUCLEOTIDE SEQUENCE [LARGE SCALE GENOMIC DNA]</scope>
    <source>
        <strain evidence="3">UBA11247</strain>
    </source>
</reference>
<name>A0A3D4T2L7_9CORY</name>
<accession>A0A3D4T2L7</accession>
<dbReference type="PANTHER" id="PTHR13887:SF41">
    <property type="entry name" value="THIOREDOXIN SUPERFAMILY PROTEIN"/>
    <property type="match status" value="1"/>
</dbReference>
<dbReference type="GO" id="GO:0016491">
    <property type="term" value="F:oxidoreductase activity"/>
    <property type="evidence" value="ECO:0007669"/>
    <property type="project" value="InterPro"/>
</dbReference>
<proteinExistence type="predicted"/>
<dbReference type="PANTHER" id="PTHR13887">
    <property type="entry name" value="GLUTATHIONE S-TRANSFERASE KAPPA"/>
    <property type="match status" value="1"/>
</dbReference>
<dbReference type="Pfam" id="PF01323">
    <property type="entry name" value="DSBA"/>
    <property type="match status" value="1"/>
</dbReference>
<evidence type="ECO:0000313" key="3">
    <source>
        <dbReference type="EMBL" id="HCT15779.1"/>
    </source>
</evidence>
<evidence type="ECO:0000256" key="1">
    <source>
        <dbReference type="SAM" id="MobiDB-lite"/>
    </source>
</evidence>
<dbReference type="Gene3D" id="3.40.30.10">
    <property type="entry name" value="Glutaredoxin"/>
    <property type="match status" value="1"/>
</dbReference>
<comment type="caution">
    <text evidence="3">The sequence shown here is derived from an EMBL/GenBank/DDBJ whole genome shotgun (WGS) entry which is preliminary data.</text>
</comment>
<dbReference type="EMBL" id="DQID01000342">
    <property type="protein sequence ID" value="HCT15779.1"/>
    <property type="molecule type" value="Genomic_DNA"/>
</dbReference>
<dbReference type="InterPro" id="IPR036249">
    <property type="entry name" value="Thioredoxin-like_sf"/>
</dbReference>
<sequence length="253" mass="26806">MNIDIWSDVACPWCFIGKRRFETALAAFPHKDEVTVTWHSYQLDPTLPEHDDRTEAEYLAASKGMPVGQVRAMFGHVAEQAAGEGLHYDFDSLVVANSMRAHQLIQLAKETDAGTDAGTDAADATGAAGTVNAVEEALFRAHFEDGEDIGSPAVLERVGVAAGLDAAAVRDELDSGSRIPAVEQDVRQAATLGLNSVPTFVLDMALAVPGAQPVEVFGRALEQAWERSHQGLTTVTGDSSDGDSACGPDGCRL</sequence>
<dbReference type="CDD" id="cd03024">
    <property type="entry name" value="DsbA_FrnE"/>
    <property type="match status" value="1"/>
</dbReference>
<evidence type="ECO:0000313" key="4">
    <source>
        <dbReference type="Proteomes" id="UP000261739"/>
    </source>
</evidence>
<organism evidence="3 4">
    <name type="scientific">Corynebacterium nuruki</name>
    <dbReference type="NCBI Taxonomy" id="1032851"/>
    <lineage>
        <taxon>Bacteria</taxon>
        <taxon>Bacillati</taxon>
        <taxon>Actinomycetota</taxon>
        <taxon>Actinomycetes</taxon>
        <taxon>Mycobacteriales</taxon>
        <taxon>Corynebacteriaceae</taxon>
        <taxon>Corynebacterium</taxon>
    </lineage>
</organism>
<feature type="domain" description="DSBA-like thioredoxin" evidence="2">
    <location>
        <begin position="3"/>
        <end position="221"/>
    </location>
</feature>
<evidence type="ECO:0000259" key="2">
    <source>
        <dbReference type="Pfam" id="PF01323"/>
    </source>
</evidence>
<dbReference type="AlphaFoldDB" id="A0A3D4T2L7"/>
<dbReference type="SUPFAM" id="SSF52833">
    <property type="entry name" value="Thioredoxin-like"/>
    <property type="match status" value="1"/>
</dbReference>
<dbReference type="InterPro" id="IPR001853">
    <property type="entry name" value="DSBA-like_thioredoxin_dom"/>
</dbReference>
<protein>
    <submittedName>
        <fullName evidence="3">DsbA family oxidoreductase</fullName>
    </submittedName>
</protein>